<protein>
    <submittedName>
        <fullName evidence="3">Uncharacterized protein</fullName>
    </submittedName>
</protein>
<evidence type="ECO:0000256" key="1">
    <source>
        <dbReference type="SAM" id="MobiDB-lite"/>
    </source>
</evidence>
<dbReference type="Proteomes" id="UP000322214">
    <property type="component" value="Chromosome"/>
</dbReference>
<dbReference type="RefSeq" id="WP_148618895.1">
    <property type="nucleotide sequence ID" value="NZ_CP042912.1"/>
</dbReference>
<keyword evidence="4" id="KW-1185">Reference proteome</keyword>
<keyword evidence="2" id="KW-1133">Transmembrane helix</keyword>
<feature type="region of interest" description="Disordered" evidence="1">
    <location>
        <begin position="37"/>
        <end position="68"/>
    </location>
</feature>
<name>A0A5B9PKW5_9BACT</name>
<dbReference type="KEGG" id="mff:MFFC18_32070"/>
<dbReference type="EMBL" id="CP042912">
    <property type="protein sequence ID" value="QEG23311.1"/>
    <property type="molecule type" value="Genomic_DNA"/>
</dbReference>
<dbReference type="STRING" id="980251.GCA_001642875_00602"/>
<keyword evidence="2" id="KW-0472">Membrane</keyword>
<sequence>MKIRCECGAVYNVPEATGGKNVRCKQCDTMFVCPTPPPRPTSSGKKVPGTFARSAGAKSKSSQRTSAEEDAILRKFMSEESSLEDRMRDRRLNSIEEDRTSNSIRFIVVGCLWLVAAVIVGVALFKIGSFTRIPLILAFVYGLGGQYWLPPLMGVFGVYKFIIGVMSFTRVLDIESQEQLPTRW</sequence>
<accession>A0A5B9PKW5</accession>
<evidence type="ECO:0000313" key="4">
    <source>
        <dbReference type="Proteomes" id="UP000322214"/>
    </source>
</evidence>
<evidence type="ECO:0000256" key="2">
    <source>
        <dbReference type="SAM" id="Phobius"/>
    </source>
</evidence>
<gene>
    <name evidence="3" type="ORF">MFFC18_32070</name>
</gene>
<feature type="transmembrane region" description="Helical" evidence="2">
    <location>
        <begin position="106"/>
        <end position="127"/>
    </location>
</feature>
<proteinExistence type="predicted"/>
<organism evidence="3 4">
    <name type="scientific">Mariniblastus fucicola</name>
    <dbReference type="NCBI Taxonomy" id="980251"/>
    <lineage>
        <taxon>Bacteria</taxon>
        <taxon>Pseudomonadati</taxon>
        <taxon>Planctomycetota</taxon>
        <taxon>Planctomycetia</taxon>
        <taxon>Pirellulales</taxon>
        <taxon>Pirellulaceae</taxon>
        <taxon>Mariniblastus</taxon>
    </lineage>
</organism>
<keyword evidence="2" id="KW-0812">Transmembrane</keyword>
<dbReference type="AlphaFoldDB" id="A0A5B9PKW5"/>
<reference evidence="3 4" key="1">
    <citation type="submission" date="2019-08" db="EMBL/GenBank/DDBJ databases">
        <title>Deep-cultivation of Planctomycetes and their phenomic and genomic characterization uncovers novel biology.</title>
        <authorList>
            <person name="Wiegand S."/>
            <person name="Jogler M."/>
            <person name="Boedeker C."/>
            <person name="Pinto D."/>
            <person name="Vollmers J."/>
            <person name="Rivas-Marin E."/>
            <person name="Kohn T."/>
            <person name="Peeters S.H."/>
            <person name="Heuer A."/>
            <person name="Rast P."/>
            <person name="Oberbeckmann S."/>
            <person name="Bunk B."/>
            <person name="Jeske O."/>
            <person name="Meyerdierks A."/>
            <person name="Storesund J.E."/>
            <person name="Kallscheuer N."/>
            <person name="Luecker S."/>
            <person name="Lage O.M."/>
            <person name="Pohl T."/>
            <person name="Merkel B.J."/>
            <person name="Hornburger P."/>
            <person name="Mueller R.-W."/>
            <person name="Bruemmer F."/>
            <person name="Labrenz M."/>
            <person name="Spormann A.M."/>
            <person name="Op den Camp H."/>
            <person name="Overmann J."/>
            <person name="Amann R."/>
            <person name="Jetten M.S.M."/>
            <person name="Mascher T."/>
            <person name="Medema M.H."/>
            <person name="Devos D.P."/>
            <person name="Kaster A.-K."/>
            <person name="Ovreas L."/>
            <person name="Rohde M."/>
            <person name="Galperin M.Y."/>
            <person name="Jogler C."/>
        </authorList>
    </citation>
    <scope>NUCLEOTIDE SEQUENCE [LARGE SCALE GENOMIC DNA]</scope>
    <source>
        <strain evidence="3 4">FC18</strain>
    </source>
</reference>
<evidence type="ECO:0000313" key="3">
    <source>
        <dbReference type="EMBL" id="QEG23311.1"/>
    </source>
</evidence>